<dbReference type="PANTHER" id="PTHR19944">
    <property type="entry name" value="MHC CLASS II-RELATED"/>
    <property type="match status" value="1"/>
</dbReference>
<evidence type="ECO:0000256" key="4">
    <source>
        <dbReference type="ARBA" id="ARBA00022729"/>
    </source>
</evidence>
<evidence type="ECO:0000256" key="7">
    <source>
        <dbReference type="ARBA" id="ARBA00023130"/>
    </source>
</evidence>
<dbReference type="Gene3D" id="2.60.40.10">
    <property type="entry name" value="Immunoglobulins"/>
    <property type="match status" value="1"/>
</dbReference>
<keyword evidence="6 14" id="KW-1133">Transmembrane helix</keyword>
<dbReference type="InParanoid" id="H2RPE2"/>
<keyword evidence="12" id="KW-0393">Immunoglobulin domain</keyword>
<evidence type="ECO:0000256" key="5">
    <source>
        <dbReference type="ARBA" id="ARBA00022859"/>
    </source>
</evidence>
<keyword evidence="3 14" id="KW-0812">Transmembrane</keyword>
<dbReference type="InterPro" id="IPR050160">
    <property type="entry name" value="MHC/Immunoglobulin"/>
</dbReference>
<evidence type="ECO:0000313" key="17">
    <source>
        <dbReference type="Proteomes" id="UP000005226"/>
    </source>
</evidence>
<evidence type="ECO:0000256" key="2">
    <source>
        <dbReference type="ARBA" id="ARBA00007394"/>
    </source>
</evidence>
<dbReference type="GO" id="GO:0002504">
    <property type="term" value="P:antigen processing and presentation of peptide or polysaccharide antigen via MHC class II"/>
    <property type="evidence" value="ECO:0007669"/>
    <property type="project" value="UniProtKB-KW"/>
</dbReference>
<evidence type="ECO:0000313" key="16">
    <source>
        <dbReference type="Ensembl" id="ENSTRUP00000002005.3"/>
    </source>
</evidence>
<keyword evidence="17" id="KW-1185">Reference proteome</keyword>
<dbReference type="InterPro" id="IPR001003">
    <property type="entry name" value="MHC_II_a_N"/>
</dbReference>
<gene>
    <name evidence="16" type="primary">LOC115250655</name>
</gene>
<reference evidence="16" key="3">
    <citation type="submission" date="2025-09" db="UniProtKB">
        <authorList>
            <consortium name="Ensembl"/>
        </authorList>
    </citation>
    <scope>IDENTIFICATION</scope>
</reference>
<evidence type="ECO:0000256" key="6">
    <source>
        <dbReference type="ARBA" id="ARBA00022989"/>
    </source>
</evidence>
<keyword evidence="5" id="KW-0391">Immunity</keyword>
<dbReference type="HOGENOM" id="CLU_069380_3_0_1"/>
<dbReference type="SUPFAM" id="SSF54452">
    <property type="entry name" value="MHC antigen-recognition domain"/>
    <property type="match status" value="1"/>
</dbReference>
<dbReference type="SMART" id="SM00920">
    <property type="entry name" value="MHC_II_alpha"/>
    <property type="match status" value="1"/>
</dbReference>
<dbReference type="Ensembl" id="ENSTRUT00000002014.3">
    <property type="protein sequence ID" value="ENSTRUP00000002005.3"/>
    <property type="gene ID" value="ENSTRUG00000000833.3"/>
</dbReference>
<dbReference type="PROSITE" id="PS00290">
    <property type="entry name" value="IG_MHC"/>
    <property type="match status" value="1"/>
</dbReference>
<reference evidence="16 17" key="1">
    <citation type="journal article" date="2011" name="Genome Biol. Evol.">
        <title>Integration of the genetic map and genome assembly of fugu facilitates insights into distinct features of genome evolution in teleosts and mammals.</title>
        <authorList>
            <person name="Kai W."/>
            <person name="Kikuchi K."/>
            <person name="Tohari S."/>
            <person name="Chew A.K."/>
            <person name="Tay A."/>
            <person name="Fujiwara A."/>
            <person name="Hosoya S."/>
            <person name="Suetake H."/>
            <person name="Naruse K."/>
            <person name="Brenner S."/>
            <person name="Suzuki Y."/>
            <person name="Venkatesh B."/>
        </authorList>
    </citation>
    <scope>NUCLEOTIDE SEQUENCE [LARGE SCALE GENOMIC DNA]</scope>
</reference>
<dbReference type="SMART" id="SM00407">
    <property type="entry name" value="IGc1"/>
    <property type="match status" value="1"/>
</dbReference>
<evidence type="ECO:0000256" key="9">
    <source>
        <dbReference type="ARBA" id="ARBA00023157"/>
    </source>
</evidence>
<dbReference type="InterPro" id="IPR003597">
    <property type="entry name" value="Ig_C1-set"/>
</dbReference>
<dbReference type="Pfam" id="PF00993">
    <property type="entry name" value="MHC_II_alpha"/>
    <property type="match status" value="1"/>
</dbReference>
<dbReference type="FunCoup" id="H2RPE2">
    <property type="interactions" value="1405"/>
</dbReference>
<dbReference type="InterPro" id="IPR003006">
    <property type="entry name" value="Ig/MHC_CS"/>
</dbReference>
<dbReference type="InterPro" id="IPR014745">
    <property type="entry name" value="MHC_II_a/b_N"/>
</dbReference>
<dbReference type="PROSITE" id="PS50835">
    <property type="entry name" value="IG_LIKE"/>
    <property type="match status" value="1"/>
</dbReference>
<dbReference type="InterPro" id="IPR007110">
    <property type="entry name" value="Ig-like_dom"/>
</dbReference>
<protein>
    <submittedName>
        <fullName evidence="16">H-2 class II histocompatibility antigen, A-K alpha chain-like</fullName>
    </submittedName>
</protein>
<dbReference type="Gene3D" id="3.10.320.10">
    <property type="entry name" value="Class II Histocompatibility Antigen, M Beta Chain, Chain B, domain 1"/>
    <property type="match status" value="1"/>
</dbReference>
<dbReference type="GO" id="GO:0002250">
    <property type="term" value="P:adaptive immune response"/>
    <property type="evidence" value="ECO:0007669"/>
    <property type="project" value="UniProtKB-KW"/>
</dbReference>
<evidence type="ECO:0000256" key="8">
    <source>
        <dbReference type="ARBA" id="ARBA00023136"/>
    </source>
</evidence>
<sequence>MLTKKNSSFGRAPSEQAPPPDGSMSRLKVVFLFSGQHEDIGITGCSDLDGEDMFGLDSEERWYADFSKGEGVYGTPPFIDPVTFEGFYSQAVADLQTCKTSLDITRKSLKDMPPETVAPTSPMIYTKEEVQLSQQNTLICFVTGFYPAPVNVSWTRNGEHVTQGTSINVPYPNKEGTFTQISRLAFVPQQGDIYSCRVQHPALSGLDTRMWTVEVQQPGVGPAVFCGLGLTLGLLGVAAGTFFLIKGNECR</sequence>
<dbReference type="InterPro" id="IPR013783">
    <property type="entry name" value="Ig-like_fold"/>
</dbReference>
<keyword evidence="7" id="KW-1064">Adaptive immunity</keyword>
<keyword evidence="11" id="KW-0491">MHC II</keyword>
<keyword evidence="8 14" id="KW-0472">Membrane</keyword>
<keyword evidence="9" id="KW-1015">Disulfide bond</keyword>
<evidence type="ECO:0000256" key="11">
    <source>
        <dbReference type="ARBA" id="ARBA00023182"/>
    </source>
</evidence>
<dbReference type="SUPFAM" id="SSF48726">
    <property type="entry name" value="Immunoglobulin"/>
    <property type="match status" value="1"/>
</dbReference>
<evidence type="ECO:0000256" key="14">
    <source>
        <dbReference type="SAM" id="Phobius"/>
    </source>
</evidence>
<evidence type="ECO:0000256" key="12">
    <source>
        <dbReference type="ARBA" id="ARBA00023319"/>
    </source>
</evidence>
<evidence type="ECO:0000256" key="1">
    <source>
        <dbReference type="ARBA" id="ARBA00004479"/>
    </source>
</evidence>
<dbReference type="GO" id="GO:0042613">
    <property type="term" value="C:MHC class II protein complex"/>
    <property type="evidence" value="ECO:0007669"/>
    <property type="project" value="UniProtKB-KW"/>
</dbReference>
<reference evidence="16" key="2">
    <citation type="submission" date="2025-08" db="UniProtKB">
        <authorList>
            <consortium name="Ensembl"/>
        </authorList>
    </citation>
    <scope>IDENTIFICATION</scope>
</reference>
<dbReference type="AlphaFoldDB" id="H2RPE2"/>
<evidence type="ECO:0000256" key="10">
    <source>
        <dbReference type="ARBA" id="ARBA00023180"/>
    </source>
</evidence>
<keyword evidence="4" id="KW-0732">Signal</keyword>
<feature type="transmembrane region" description="Helical" evidence="14">
    <location>
        <begin position="220"/>
        <end position="245"/>
    </location>
</feature>
<comment type="similarity">
    <text evidence="2">Belongs to the MHC class II family.</text>
</comment>
<keyword evidence="10" id="KW-0325">Glycoprotein</keyword>
<evidence type="ECO:0000256" key="13">
    <source>
        <dbReference type="SAM" id="MobiDB-lite"/>
    </source>
</evidence>
<dbReference type="Proteomes" id="UP000005226">
    <property type="component" value="Chromosome 8"/>
</dbReference>
<dbReference type="PANTHER" id="PTHR19944:SF86">
    <property type="entry name" value="HLA CLASS II HISTOCOMPATIBILITY ANTIGEN, DR ALPHA CHAIN"/>
    <property type="match status" value="1"/>
</dbReference>
<accession>H2RPE2</accession>
<dbReference type="GeneTree" id="ENSGT00940000161847"/>
<evidence type="ECO:0000259" key="15">
    <source>
        <dbReference type="PROSITE" id="PS50835"/>
    </source>
</evidence>
<comment type="subcellular location">
    <subcellularLocation>
        <location evidence="1">Membrane</location>
        <topology evidence="1">Single-pass type I membrane protein</topology>
    </subcellularLocation>
</comment>
<feature type="domain" description="Ig-like" evidence="15">
    <location>
        <begin position="113"/>
        <end position="214"/>
    </location>
</feature>
<dbReference type="InterPro" id="IPR011162">
    <property type="entry name" value="MHC_I/II-like_Ag-recog"/>
</dbReference>
<dbReference type="eggNOG" id="ENOG502RXYJ">
    <property type="taxonomic scope" value="Eukaryota"/>
</dbReference>
<feature type="region of interest" description="Disordered" evidence="13">
    <location>
        <begin position="1"/>
        <end position="23"/>
    </location>
</feature>
<dbReference type="Pfam" id="PF07654">
    <property type="entry name" value="C1-set"/>
    <property type="match status" value="1"/>
</dbReference>
<organism evidence="16 17">
    <name type="scientific">Takifugu rubripes</name>
    <name type="common">Japanese pufferfish</name>
    <name type="synonym">Fugu rubripes</name>
    <dbReference type="NCBI Taxonomy" id="31033"/>
    <lineage>
        <taxon>Eukaryota</taxon>
        <taxon>Metazoa</taxon>
        <taxon>Chordata</taxon>
        <taxon>Craniata</taxon>
        <taxon>Vertebrata</taxon>
        <taxon>Euteleostomi</taxon>
        <taxon>Actinopterygii</taxon>
        <taxon>Neopterygii</taxon>
        <taxon>Teleostei</taxon>
        <taxon>Neoteleostei</taxon>
        <taxon>Acanthomorphata</taxon>
        <taxon>Eupercaria</taxon>
        <taxon>Tetraodontiformes</taxon>
        <taxon>Tetradontoidea</taxon>
        <taxon>Tetraodontidae</taxon>
        <taxon>Takifugu</taxon>
    </lineage>
</organism>
<name>H2RPE2_TAKRU</name>
<dbReference type="OMA" id="QAEFYMT"/>
<proteinExistence type="inferred from homology"/>
<evidence type="ECO:0000256" key="3">
    <source>
        <dbReference type="ARBA" id="ARBA00022692"/>
    </source>
</evidence>
<dbReference type="STRING" id="31033.ENSTRUP00000085625"/>
<dbReference type="InterPro" id="IPR036179">
    <property type="entry name" value="Ig-like_dom_sf"/>
</dbReference>